<dbReference type="PANTHER" id="PTHR12669:SF12">
    <property type="entry name" value="EUKARYOTIC TRANSLATION INITIATION FACTOR 4E-BINDING PROTEIN"/>
    <property type="match status" value="1"/>
</dbReference>
<dbReference type="GeneTree" id="ENSGT00940000171059"/>
<dbReference type="InParanoid" id="H2Z658"/>
<keyword evidence="3" id="KW-0652">Protein synthesis inhibitor</keyword>
<evidence type="ECO:0000256" key="2">
    <source>
        <dbReference type="ARBA" id="ARBA00022845"/>
    </source>
</evidence>
<dbReference type="HOGENOM" id="CLU_888402_0_0_1"/>
<evidence type="ECO:0000313" key="5">
    <source>
        <dbReference type="Ensembl" id="ENSCSAVP00000013070.1"/>
    </source>
</evidence>
<evidence type="ECO:0000313" key="6">
    <source>
        <dbReference type="Proteomes" id="UP000007875"/>
    </source>
</evidence>
<dbReference type="Proteomes" id="UP000007875">
    <property type="component" value="Unassembled WGS sequence"/>
</dbReference>
<evidence type="ECO:0000256" key="4">
    <source>
        <dbReference type="SAM" id="MobiDB-lite"/>
    </source>
</evidence>
<dbReference type="Pfam" id="PF05456">
    <property type="entry name" value="eIF_4EBP"/>
    <property type="match status" value="1"/>
</dbReference>
<feature type="region of interest" description="Disordered" evidence="4">
    <location>
        <begin position="58"/>
        <end position="79"/>
    </location>
</feature>
<sequence length="313" mass="35013">MSESKGIPIRHIRLNHLSELPNDYGTTPGGTLYSTTPGGTRIIYDRSFLLKCRSSPMANTPPSNLPDIPGVTSPDKSPNRQITKIVEEKEVTNGKDKPKENGGILPNWSMHGPHVPAFHPCPANGPLQQYRQRSLQQQRQAMLDKALDPNLVYTISGPVGQNVNPMVPPDYISYPPPPRSPQAQFYDSNNNLQNNAGDGLWQMNGMPMLPQSNKPYPMSQLTSWRRMKVNQAITHAFTQSNQPFPNASQSQGAAVNFANQFSSCSCRNLHNKVTLYVPLTAICPAIATNRRWWMKIQTLSHTHKDEEQFDMEI</sequence>
<comment type="similarity">
    <text evidence="1">Belongs to the eIF4E-binding protein family.</text>
</comment>
<dbReference type="GO" id="GO:0045947">
    <property type="term" value="P:negative regulation of translational initiation"/>
    <property type="evidence" value="ECO:0007669"/>
    <property type="project" value="InterPro"/>
</dbReference>
<reference evidence="6" key="1">
    <citation type="submission" date="2003-08" db="EMBL/GenBank/DDBJ databases">
        <authorList>
            <person name="Birren B."/>
            <person name="Nusbaum C."/>
            <person name="Abebe A."/>
            <person name="Abouelleil A."/>
            <person name="Adekoya E."/>
            <person name="Ait-zahra M."/>
            <person name="Allen N."/>
            <person name="Allen T."/>
            <person name="An P."/>
            <person name="Anderson M."/>
            <person name="Anderson S."/>
            <person name="Arachchi H."/>
            <person name="Armbruster J."/>
            <person name="Bachantsang P."/>
            <person name="Baldwin J."/>
            <person name="Barry A."/>
            <person name="Bayul T."/>
            <person name="Blitshsteyn B."/>
            <person name="Bloom T."/>
            <person name="Blye J."/>
            <person name="Boguslavskiy L."/>
            <person name="Borowsky M."/>
            <person name="Boukhgalter B."/>
            <person name="Brunache A."/>
            <person name="Butler J."/>
            <person name="Calixte N."/>
            <person name="Calvo S."/>
            <person name="Camarata J."/>
            <person name="Campo K."/>
            <person name="Chang J."/>
            <person name="Cheshatsang Y."/>
            <person name="Citroen M."/>
            <person name="Collymore A."/>
            <person name="Considine T."/>
            <person name="Cook A."/>
            <person name="Cooke P."/>
            <person name="Corum B."/>
            <person name="Cuomo C."/>
            <person name="David R."/>
            <person name="Dawoe T."/>
            <person name="Degray S."/>
            <person name="Dodge S."/>
            <person name="Dooley K."/>
            <person name="Dorje P."/>
            <person name="Dorjee K."/>
            <person name="Dorris L."/>
            <person name="Duffey N."/>
            <person name="Dupes A."/>
            <person name="Elkins T."/>
            <person name="Engels R."/>
            <person name="Erickson J."/>
            <person name="Farina A."/>
            <person name="Faro S."/>
            <person name="Ferreira P."/>
            <person name="Fischer H."/>
            <person name="Fitzgerald M."/>
            <person name="Foley K."/>
            <person name="Gage D."/>
            <person name="Galagan J."/>
            <person name="Gearin G."/>
            <person name="Gnerre S."/>
            <person name="Gnirke A."/>
            <person name="Goyette A."/>
            <person name="Graham J."/>
            <person name="Grandbois E."/>
            <person name="Gyaltsen K."/>
            <person name="Hafez N."/>
            <person name="Hagopian D."/>
            <person name="Hagos B."/>
            <person name="Hall J."/>
            <person name="Hatcher B."/>
            <person name="Heller A."/>
            <person name="Higgins H."/>
            <person name="Honan T."/>
            <person name="Horn A."/>
            <person name="Houde N."/>
            <person name="Hughes L."/>
            <person name="Hulme W."/>
            <person name="Husby E."/>
            <person name="Iliev I."/>
            <person name="Jaffe D."/>
            <person name="Jones C."/>
            <person name="Kamal M."/>
            <person name="Kamat A."/>
            <person name="Kamvysselis M."/>
            <person name="Karlsson E."/>
            <person name="Kells C."/>
            <person name="Kieu A."/>
            <person name="Kisner P."/>
            <person name="Kodira C."/>
            <person name="Kulbokas E."/>
            <person name="Labutti K."/>
            <person name="Lama D."/>
            <person name="Landers T."/>
            <person name="Leger J."/>
            <person name="Levine S."/>
            <person name="Lewis D."/>
            <person name="Lewis T."/>
            <person name="Lindblad-toh K."/>
            <person name="Liu X."/>
            <person name="Lokyitsang T."/>
            <person name="Lokyitsang Y."/>
            <person name="Lucien O."/>
            <person name="Lui A."/>
            <person name="Ma L.J."/>
            <person name="Mabbitt R."/>
            <person name="Macdonald J."/>
            <person name="Maclean C."/>
            <person name="Major J."/>
            <person name="Manning J."/>
            <person name="Marabella R."/>
            <person name="Maru K."/>
            <person name="Matthews C."/>
            <person name="Mauceli E."/>
            <person name="Mccarthy M."/>
            <person name="Mcdonough S."/>
            <person name="Mcghee T."/>
            <person name="Meldrim J."/>
            <person name="Meneus L."/>
            <person name="Mesirov J."/>
            <person name="Mihalev A."/>
            <person name="Mihova T."/>
            <person name="Mikkelsen T."/>
            <person name="Mlenga V."/>
            <person name="Moru K."/>
            <person name="Mozes J."/>
            <person name="Mulrain L."/>
            <person name="Munson G."/>
            <person name="Naylor J."/>
            <person name="Newes C."/>
            <person name="Nguyen C."/>
            <person name="Nguyen N."/>
            <person name="Nguyen T."/>
            <person name="Nicol R."/>
            <person name="Nielsen C."/>
            <person name="Nizzari M."/>
            <person name="Norbu C."/>
            <person name="Norbu N."/>
            <person name="O'donnell P."/>
            <person name="Okoawo O."/>
            <person name="O'leary S."/>
            <person name="Omotosho B."/>
            <person name="O'neill K."/>
            <person name="Osman S."/>
            <person name="Parker S."/>
            <person name="Perrin D."/>
            <person name="Phunkhang P."/>
            <person name="Piqani B."/>
            <person name="Purcell S."/>
            <person name="Rachupka T."/>
            <person name="Ramasamy U."/>
            <person name="Rameau R."/>
            <person name="Ray V."/>
            <person name="Raymond C."/>
            <person name="Retta R."/>
            <person name="Richardson S."/>
            <person name="Rise C."/>
            <person name="Rodriguez J."/>
            <person name="Rogers J."/>
            <person name="Rogov P."/>
            <person name="Rutman M."/>
            <person name="Schupbach R."/>
            <person name="Seaman C."/>
            <person name="Settipalli S."/>
            <person name="Sharpe T."/>
            <person name="Sheridan J."/>
            <person name="Sherpa N."/>
            <person name="Shi J."/>
            <person name="Smirnov S."/>
            <person name="Smith C."/>
            <person name="Sougnez C."/>
            <person name="Spencer B."/>
            <person name="Stalker J."/>
            <person name="Stange-thomann N."/>
            <person name="Stavropoulos S."/>
            <person name="Stetson K."/>
            <person name="Stone C."/>
            <person name="Stone S."/>
            <person name="Stubbs M."/>
            <person name="Talamas J."/>
            <person name="Tchuinga P."/>
            <person name="Tenzing P."/>
            <person name="Tesfaye S."/>
            <person name="Theodore J."/>
            <person name="Thoulutsang Y."/>
            <person name="Topham K."/>
            <person name="Towey S."/>
            <person name="Tsamla T."/>
            <person name="Tsomo N."/>
            <person name="Vallee D."/>
            <person name="Vassiliev H."/>
            <person name="Venkataraman V."/>
            <person name="Vinson J."/>
            <person name="Vo A."/>
            <person name="Wade C."/>
            <person name="Wang S."/>
            <person name="Wangchuk T."/>
            <person name="Wangdi T."/>
            <person name="Whittaker C."/>
            <person name="Wilkinson J."/>
            <person name="Wu Y."/>
            <person name="Wyman D."/>
            <person name="Yadav S."/>
            <person name="Yang S."/>
            <person name="Yang X."/>
            <person name="Yeager S."/>
            <person name="Yee E."/>
            <person name="Young G."/>
            <person name="Zainoun J."/>
            <person name="Zembeck L."/>
            <person name="Zimmer A."/>
            <person name="Zody M."/>
            <person name="Lander E."/>
        </authorList>
    </citation>
    <scope>NUCLEOTIDE SEQUENCE [LARGE SCALE GENOMIC DNA]</scope>
</reference>
<dbReference type="Ensembl" id="ENSCSAVT00000013219.1">
    <property type="protein sequence ID" value="ENSCSAVP00000013070.1"/>
    <property type="gene ID" value="ENSCSAVG00000007678.1"/>
</dbReference>
<reference evidence="5" key="2">
    <citation type="submission" date="2025-08" db="UniProtKB">
        <authorList>
            <consortium name="Ensembl"/>
        </authorList>
    </citation>
    <scope>IDENTIFICATION</scope>
</reference>
<name>H2Z658_CIOSA</name>
<reference evidence="5" key="3">
    <citation type="submission" date="2025-09" db="UniProtKB">
        <authorList>
            <consortium name="Ensembl"/>
        </authorList>
    </citation>
    <scope>IDENTIFICATION</scope>
</reference>
<accession>H2Z658</accession>
<dbReference type="GO" id="GO:0008190">
    <property type="term" value="F:eukaryotic initiation factor 4E binding"/>
    <property type="evidence" value="ECO:0007669"/>
    <property type="project" value="InterPro"/>
</dbReference>
<keyword evidence="6" id="KW-1185">Reference proteome</keyword>
<dbReference type="eggNOG" id="ENOG502S44S">
    <property type="taxonomic scope" value="Eukaryota"/>
</dbReference>
<protein>
    <submittedName>
        <fullName evidence="5">Uncharacterized protein</fullName>
    </submittedName>
</protein>
<keyword evidence="2" id="KW-0810">Translation regulation</keyword>
<dbReference type="PANTHER" id="PTHR12669">
    <property type="entry name" value="EUKARYOTIC TRANSLATION INITIATION FACTOR 4E-BINDING PROTEIN"/>
    <property type="match status" value="1"/>
</dbReference>
<dbReference type="GO" id="GO:0005737">
    <property type="term" value="C:cytoplasm"/>
    <property type="evidence" value="ECO:0007669"/>
    <property type="project" value="TreeGrafter"/>
</dbReference>
<dbReference type="AlphaFoldDB" id="H2Z658"/>
<dbReference type="STRING" id="51511.ENSCSAVP00000013070"/>
<evidence type="ECO:0000256" key="1">
    <source>
        <dbReference type="ARBA" id="ARBA00005480"/>
    </source>
</evidence>
<proteinExistence type="inferred from homology"/>
<organism evidence="5 6">
    <name type="scientific">Ciona savignyi</name>
    <name type="common">Pacific transparent sea squirt</name>
    <dbReference type="NCBI Taxonomy" id="51511"/>
    <lineage>
        <taxon>Eukaryota</taxon>
        <taxon>Metazoa</taxon>
        <taxon>Chordata</taxon>
        <taxon>Tunicata</taxon>
        <taxon>Ascidiacea</taxon>
        <taxon>Phlebobranchia</taxon>
        <taxon>Cionidae</taxon>
        <taxon>Ciona</taxon>
    </lineage>
</organism>
<evidence type="ECO:0000256" key="3">
    <source>
        <dbReference type="ARBA" id="ARBA00023193"/>
    </source>
</evidence>
<dbReference type="InterPro" id="IPR008606">
    <property type="entry name" value="EIF4EBP"/>
</dbReference>